<organism evidence="1 2">
    <name type="scientific">Plantactinospora sonchi</name>
    <dbReference type="NCBI Taxonomy" id="1544735"/>
    <lineage>
        <taxon>Bacteria</taxon>
        <taxon>Bacillati</taxon>
        <taxon>Actinomycetota</taxon>
        <taxon>Actinomycetes</taxon>
        <taxon>Micromonosporales</taxon>
        <taxon>Micromonosporaceae</taxon>
        <taxon>Plantactinospora</taxon>
    </lineage>
</organism>
<dbReference type="Proteomes" id="UP001332243">
    <property type="component" value="Unassembled WGS sequence"/>
</dbReference>
<reference evidence="1 2" key="1">
    <citation type="submission" date="2024-01" db="EMBL/GenBank/DDBJ databases">
        <title>Genome insights into Plantactinospora sonchi sp. nov.</title>
        <authorList>
            <person name="Wang L."/>
        </authorList>
    </citation>
    <scope>NUCLEOTIDE SEQUENCE [LARGE SCALE GENOMIC DNA]</scope>
    <source>
        <strain evidence="1 2">NEAU-QY2</strain>
    </source>
</reference>
<evidence type="ECO:0000313" key="2">
    <source>
        <dbReference type="Proteomes" id="UP001332243"/>
    </source>
</evidence>
<name>A0ABU7RRF4_9ACTN</name>
<keyword evidence="2" id="KW-1185">Reference proteome</keyword>
<comment type="caution">
    <text evidence="1">The sequence shown here is derived from an EMBL/GenBank/DDBJ whole genome shotgun (WGS) entry which is preliminary data.</text>
</comment>
<protein>
    <submittedName>
        <fullName evidence="1">Uncharacterized protein</fullName>
    </submittedName>
</protein>
<gene>
    <name evidence="1" type="ORF">V1633_11290</name>
</gene>
<dbReference type="EMBL" id="JAZGQK010000007">
    <property type="protein sequence ID" value="MEE6259072.1"/>
    <property type="molecule type" value="Genomic_DNA"/>
</dbReference>
<accession>A0ABU7RRF4</accession>
<evidence type="ECO:0000313" key="1">
    <source>
        <dbReference type="EMBL" id="MEE6259072.1"/>
    </source>
</evidence>
<sequence>MGSLVRYVTVQDGVVSRHAMGGGASMGVDYYLAIGPAAVLRWLAALDEDYDGDDGWANDVFCRDAVLIDADRHRLLFHTGLDPFGCDETYAARAALLDGYSRTWAGWTIEWAYHGTGDLVAALGEDRAAVREADPFRTELYRYGRGESDDPVRYVVSVVDETGCRRYALNTWAEQPWRLGPELLLAALPAEEPVTACRTMPLAGLHLNLRTRRAGLWSIEILRGLAEWWPQRWPGWEYEFWGDDPAPHLALADDLSLPPVDVDSAVRTLAHRLYTHWPVEEIWRKRELPVDKMYRLNFAGLRANLDARVTPAELDAAVSAILDGRAGYR</sequence>
<dbReference type="RefSeq" id="WP_331214182.1">
    <property type="nucleotide sequence ID" value="NZ_JAZGQK010000007.1"/>
</dbReference>
<proteinExistence type="predicted"/>